<comment type="caution">
    <text evidence="1">Lacks conserved residue(s) required for the propagation of feature annotation.</text>
</comment>
<dbReference type="SMART" id="SM00181">
    <property type="entry name" value="EGF"/>
    <property type="match status" value="7"/>
</dbReference>
<dbReference type="AlphaFoldDB" id="A0A7R9AHG8"/>
<sequence length="449" mass="48605">MSLGSERDNTDPCFPNPCGAHAKCRASGGHPVCSCIYYGNPETSCFKGECVETHDCSDDRVCKDFYCTDPCPGTCGRGAQCIVRRHVPVCTCPAGHTGDPFEQCRRLGPEELCDPSPCGRNSKCEVALHLAICSCLPHFFGNPVQGCRAECETDSACAQTQECRLYKCVNPCTDACGEKAECRVEHHRAICSCPKGSERDNTDPCFPDACGAHAKCRASGGHPVCTCIYYGNPETSCFKGECVETHDCSDDRVCNDFYCTDPCPGTCGTGAQCIVRRHVPACTCPAGHTGDPFEGCRRLGPEELCDPSPCGRNSKCEVAFHLAICSCLPHFFGNPVQGCRAECETDSACAQTQECRLHKCVNPCTDACGEKAECRVEHHRAICSCPKDFLGDPRIRCYAECTVHEECAYHQACINFRCTDPCVGACGMNAECRVENHKPICSCPKGFTG</sequence>
<feature type="domain" description="EGF-like" evidence="2">
    <location>
        <begin position="68"/>
        <end position="102"/>
    </location>
</feature>
<evidence type="ECO:0000259" key="2">
    <source>
        <dbReference type="PROSITE" id="PS50026"/>
    </source>
</evidence>
<dbReference type="InterPro" id="IPR000742">
    <property type="entry name" value="EGF"/>
</dbReference>
<gene>
    <name evidence="3" type="ORF">DSTB1V02_LOCUS13829</name>
</gene>
<protein>
    <recommendedName>
        <fullName evidence="2">EGF-like domain-containing protein</fullName>
    </recommendedName>
</protein>
<dbReference type="InterPro" id="IPR048407">
    <property type="entry name" value="Dumpy_DPY"/>
</dbReference>
<dbReference type="PANTHER" id="PTHR22963">
    <property type="entry name" value="ENDOGLIN-RELATED"/>
    <property type="match status" value="1"/>
</dbReference>
<keyword evidence="1" id="KW-1015">Disulfide bond</keyword>
<feature type="domain" description="EGF-like" evidence="2">
    <location>
        <begin position="260"/>
        <end position="294"/>
    </location>
</feature>
<feature type="disulfide bond" evidence="1">
    <location>
        <begin position="71"/>
        <end position="81"/>
    </location>
</feature>
<keyword evidence="1" id="KW-0245">EGF-like domain</keyword>
<dbReference type="EMBL" id="CAJPEV010007749">
    <property type="protein sequence ID" value="CAG0904920.1"/>
    <property type="molecule type" value="Genomic_DNA"/>
</dbReference>
<name>A0A7R9AHG8_9CRUS</name>
<dbReference type="PANTHER" id="PTHR22963:SF39">
    <property type="entry name" value="DUMPY"/>
    <property type="match status" value="1"/>
</dbReference>
<feature type="non-terminal residue" evidence="3">
    <location>
        <position position="1"/>
    </location>
</feature>
<dbReference type="EMBL" id="LR907266">
    <property type="protein sequence ID" value="CAD7254083.1"/>
    <property type="molecule type" value="Genomic_DNA"/>
</dbReference>
<feature type="domain" description="EGF-like" evidence="2">
    <location>
        <begin position="9"/>
        <end position="46"/>
    </location>
</feature>
<reference evidence="3" key="1">
    <citation type="submission" date="2020-11" db="EMBL/GenBank/DDBJ databases">
        <authorList>
            <person name="Tran Van P."/>
        </authorList>
    </citation>
    <scope>NUCLEOTIDE SEQUENCE</scope>
</reference>
<dbReference type="PROSITE" id="PS50026">
    <property type="entry name" value="EGF_3"/>
    <property type="match status" value="3"/>
</dbReference>
<evidence type="ECO:0000313" key="4">
    <source>
        <dbReference type="Proteomes" id="UP000677054"/>
    </source>
</evidence>
<keyword evidence="4" id="KW-1185">Reference proteome</keyword>
<dbReference type="OrthoDB" id="6343936at2759"/>
<dbReference type="SUPFAM" id="SSF90148">
    <property type="entry name" value="DPY module"/>
    <property type="match status" value="1"/>
</dbReference>
<proteinExistence type="predicted"/>
<evidence type="ECO:0000313" key="3">
    <source>
        <dbReference type="EMBL" id="CAD7254083.1"/>
    </source>
</evidence>
<evidence type="ECO:0000256" key="1">
    <source>
        <dbReference type="PROSITE-ProRule" id="PRU00076"/>
    </source>
</evidence>
<accession>A0A7R9AHG8</accession>
<feature type="disulfide bond" evidence="1">
    <location>
        <begin position="263"/>
        <end position="273"/>
    </location>
</feature>
<organism evidence="3">
    <name type="scientific">Darwinula stevensoni</name>
    <dbReference type="NCBI Taxonomy" id="69355"/>
    <lineage>
        <taxon>Eukaryota</taxon>
        <taxon>Metazoa</taxon>
        <taxon>Ecdysozoa</taxon>
        <taxon>Arthropoda</taxon>
        <taxon>Crustacea</taxon>
        <taxon>Oligostraca</taxon>
        <taxon>Ostracoda</taxon>
        <taxon>Podocopa</taxon>
        <taxon>Podocopida</taxon>
        <taxon>Darwinulocopina</taxon>
        <taxon>Darwinuloidea</taxon>
        <taxon>Darwinulidae</taxon>
        <taxon>Darwinula</taxon>
    </lineage>
</organism>
<dbReference type="Proteomes" id="UP000677054">
    <property type="component" value="Unassembled WGS sequence"/>
</dbReference>
<dbReference type="Pfam" id="PF21164">
    <property type="entry name" value="Dumpy_DPY"/>
    <property type="match status" value="1"/>
</dbReference>